<dbReference type="KEGG" id="fla:SY85_14910"/>
<proteinExistence type="predicted"/>
<dbReference type="AlphaFoldDB" id="A0A172TXA1"/>
<reference evidence="3" key="1">
    <citation type="submission" date="2015-01" db="EMBL/GenBank/DDBJ databases">
        <title>Flavisolibacter sp./LCS9/ whole genome sequencing.</title>
        <authorList>
            <person name="Kim M.K."/>
            <person name="Srinivasan S."/>
            <person name="Lee J.-J."/>
        </authorList>
    </citation>
    <scope>NUCLEOTIDE SEQUENCE [LARGE SCALE GENOMIC DNA]</scope>
    <source>
        <strain evidence="3">LCS9</strain>
    </source>
</reference>
<dbReference type="STRING" id="1492898.SY85_14910"/>
<keyword evidence="1" id="KW-0812">Transmembrane</keyword>
<protein>
    <submittedName>
        <fullName evidence="2">Uncharacterized protein</fullName>
    </submittedName>
</protein>
<dbReference type="Proteomes" id="UP000077177">
    <property type="component" value="Chromosome"/>
</dbReference>
<evidence type="ECO:0000313" key="2">
    <source>
        <dbReference type="EMBL" id="ANE51598.1"/>
    </source>
</evidence>
<feature type="transmembrane region" description="Helical" evidence="1">
    <location>
        <begin position="46"/>
        <end position="64"/>
    </location>
</feature>
<keyword evidence="1" id="KW-0472">Membrane</keyword>
<sequence>MAYLQLQLLTVHYLFTQALNYTKRGITKDRWIENERMKREACNLKLCVGVPYAILQGVLSIILFI</sequence>
<name>A0A172TXA1_9BACT</name>
<accession>A0A172TXA1</accession>
<evidence type="ECO:0000256" key="1">
    <source>
        <dbReference type="SAM" id="Phobius"/>
    </source>
</evidence>
<keyword evidence="3" id="KW-1185">Reference proteome</keyword>
<keyword evidence="1" id="KW-1133">Transmembrane helix</keyword>
<evidence type="ECO:0000313" key="3">
    <source>
        <dbReference type="Proteomes" id="UP000077177"/>
    </source>
</evidence>
<gene>
    <name evidence="2" type="ORF">SY85_14910</name>
</gene>
<dbReference type="EMBL" id="CP011390">
    <property type="protein sequence ID" value="ANE51598.1"/>
    <property type="molecule type" value="Genomic_DNA"/>
</dbReference>
<organism evidence="2 3">
    <name type="scientific">Flavisolibacter tropicus</name>
    <dbReference type="NCBI Taxonomy" id="1492898"/>
    <lineage>
        <taxon>Bacteria</taxon>
        <taxon>Pseudomonadati</taxon>
        <taxon>Bacteroidota</taxon>
        <taxon>Chitinophagia</taxon>
        <taxon>Chitinophagales</taxon>
        <taxon>Chitinophagaceae</taxon>
        <taxon>Flavisolibacter</taxon>
    </lineage>
</organism>
<reference evidence="2 3" key="2">
    <citation type="journal article" date="2016" name="Int. J. Syst. Evol. Microbiol.">
        <title>Flavisolibacter tropicus sp. nov., isolated from tropical soil.</title>
        <authorList>
            <person name="Lee J.J."/>
            <person name="Kang M.S."/>
            <person name="Kim G.S."/>
            <person name="Lee C.S."/>
            <person name="Lim S."/>
            <person name="Lee J."/>
            <person name="Roh S.H."/>
            <person name="Kang H."/>
            <person name="Ha J.M."/>
            <person name="Bae S."/>
            <person name="Jung H.Y."/>
            <person name="Kim M.K."/>
        </authorList>
    </citation>
    <scope>NUCLEOTIDE SEQUENCE [LARGE SCALE GENOMIC DNA]</scope>
    <source>
        <strain evidence="2 3">LCS9</strain>
    </source>
</reference>